<feature type="transmembrane region" description="Helical" evidence="13">
    <location>
        <begin position="168"/>
        <end position="193"/>
    </location>
</feature>
<protein>
    <submittedName>
        <fullName evidence="14">Site-2 protease family protein</fullName>
    </submittedName>
</protein>
<keyword evidence="15" id="KW-1185">Reference proteome</keyword>
<dbReference type="CDD" id="cd06158">
    <property type="entry name" value="S2P-M50_like_1"/>
    <property type="match status" value="1"/>
</dbReference>
<keyword evidence="5 14" id="KW-0645">Protease</keyword>
<accession>A0ABY7JL44</accession>
<dbReference type="Proteomes" id="UP001164187">
    <property type="component" value="Chromosome"/>
</dbReference>
<evidence type="ECO:0000313" key="15">
    <source>
        <dbReference type="Proteomes" id="UP001164187"/>
    </source>
</evidence>
<dbReference type="GO" id="GO:0006508">
    <property type="term" value="P:proteolysis"/>
    <property type="evidence" value="ECO:0007669"/>
    <property type="project" value="UniProtKB-KW"/>
</dbReference>
<evidence type="ECO:0000256" key="8">
    <source>
        <dbReference type="ARBA" id="ARBA00022801"/>
    </source>
</evidence>
<feature type="transmembrane region" description="Helical" evidence="13">
    <location>
        <begin position="92"/>
        <end position="110"/>
    </location>
</feature>
<feature type="transmembrane region" description="Helical" evidence="13">
    <location>
        <begin position="55"/>
        <end position="72"/>
    </location>
</feature>
<evidence type="ECO:0000256" key="10">
    <source>
        <dbReference type="ARBA" id="ARBA00022989"/>
    </source>
</evidence>
<evidence type="ECO:0000256" key="11">
    <source>
        <dbReference type="ARBA" id="ARBA00023049"/>
    </source>
</evidence>
<dbReference type="PANTHER" id="PTHR35864:SF1">
    <property type="entry name" value="ZINC METALLOPROTEASE YWHC-RELATED"/>
    <property type="match status" value="1"/>
</dbReference>
<keyword evidence="10 13" id="KW-1133">Transmembrane helix</keyword>
<keyword evidence="11" id="KW-0482">Metalloprotease</keyword>
<evidence type="ECO:0000256" key="1">
    <source>
        <dbReference type="ARBA" id="ARBA00001947"/>
    </source>
</evidence>
<evidence type="ECO:0000256" key="6">
    <source>
        <dbReference type="ARBA" id="ARBA00022692"/>
    </source>
</evidence>
<reference evidence="14" key="1">
    <citation type="submission" date="2022-12" db="EMBL/GenBank/DDBJ databases">
        <title>Peptostreptococcus.</title>
        <authorList>
            <person name="Lee S.H."/>
        </authorList>
    </citation>
    <scope>NUCLEOTIDE SEQUENCE</scope>
    <source>
        <strain evidence="14">CBA3647</strain>
    </source>
</reference>
<sequence length="203" mass="22963">MNLSFLNSISSFLVTLLAILFSLSIHEFGHAFVANLNGDPTAKNLGRMTINPIKHIDAIGMLMMFIIRFGWAKPVPVNTYNFKNYKIGNITVSLAGIFMNLLSAVIFANILQHIDSQLANDILMNLVIYNIAFASFNILPLPPLDGWNLIATFLPARTIDLLNQYSRYVFIVFVIMMFTNTFSLILNPIYFTFTRLVESLIIF</sequence>
<name>A0ABY7JL44_9FIRM</name>
<dbReference type="RefSeq" id="WP_269310699.1">
    <property type="nucleotide sequence ID" value="NZ_CP114052.1"/>
</dbReference>
<evidence type="ECO:0000256" key="12">
    <source>
        <dbReference type="ARBA" id="ARBA00023136"/>
    </source>
</evidence>
<dbReference type="GO" id="GO:0008233">
    <property type="term" value="F:peptidase activity"/>
    <property type="evidence" value="ECO:0007669"/>
    <property type="project" value="UniProtKB-KW"/>
</dbReference>
<evidence type="ECO:0000256" key="3">
    <source>
        <dbReference type="ARBA" id="ARBA00007931"/>
    </source>
</evidence>
<evidence type="ECO:0000256" key="2">
    <source>
        <dbReference type="ARBA" id="ARBA00004651"/>
    </source>
</evidence>
<comment type="similarity">
    <text evidence="3">Belongs to the peptidase M50B family.</text>
</comment>
<evidence type="ECO:0000256" key="7">
    <source>
        <dbReference type="ARBA" id="ARBA00022723"/>
    </source>
</evidence>
<feature type="transmembrane region" description="Helical" evidence="13">
    <location>
        <begin position="12"/>
        <end position="34"/>
    </location>
</feature>
<keyword evidence="4" id="KW-1003">Cell membrane</keyword>
<dbReference type="InterPro" id="IPR052348">
    <property type="entry name" value="Metallopeptidase_M50B"/>
</dbReference>
<dbReference type="EMBL" id="CP114052">
    <property type="protein sequence ID" value="WAW14037.1"/>
    <property type="molecule type" value="Genomic_DNA"/>
</dbReference>
<evidence type="ECO:0000256" key="13">
    <source>
        <dbReference type="SAM" id="Phobius"/>
    </source>
</evidence>
<gene>
    <name evidence="14" type="ORF">O0R46_05375</name>
</gene>
<evidence type="ECO:0000256" key="4">
    <source>
        <dbReference type="ARBA" id="ARBA00022475"/>
    </source>
</evidence>
<keyword evidence="7" id="KW-0479">Metal-binding</keyword>
<organism evidence="14 15">
    <name type="scientific">Peptostreptococcus equinus</name>
    <dbReference type="NCBI Taxonomy" id="3003601"/>
    <lineage>
        <taxon>Bacteria</taxon>
        <taxon>Bacillati</taxon>
        <taxon>Bacillota</taxon>
        <taxon>Clostridia</taxon>
        <taxon>Peptostreptococcales</taxon>
        <taxon>Peptostreptococcaceae</taxon>
        <taxon>Peptostreptococcus</taxon>
    </lineage>
</organism>
<evidence type="ECO:0000313" key="14">
    <source>
        <dbReference type="EMBL" id="WAW14037.1"/>
    </source>
</evidence>
<comment type="cofactor">
    <cofactor evidence="1">
        <name>Zn(2+)</name>
        <dbReference type="ChEBI" id="CHEBI:29105"/>
    </cofactor>
</comment>
<dbReference type="PANTHER" id="PTHR35864">
    <property type="entry name" value="ZINC METALLOPROTEASE MJ0611-RELATED"/>
    <property type="match status" value="1"/>
</dbReference>
<proteinExistence type="inferred from homology"/>
<keyword evidence="9" id="KW-0862">Zinc</keyword>
<dbReference type="InterPro" id="IPR044537">
    <property type="entry name" value="Rip2-like"/>
</dbReference>
<keyword evidence="6 13" id="KW-0812">Transmembrane</keyword>
<evidence type="ECO:0000256" key="5">
    <source>
        <dbReference type="ARBA" id="ARBA00022670"/>
    </source>
</evidence>
<keyword evidence="12 13" id="KW-0472">Membrane</keyword>
<keyword evidence="8" id="KW-0378">Hydrolase</keyword>
<evidence type="ECO:0000256" key="9">
    <source>
        <dbReference type="ARBA" id="ARBA00022833"/>
    </source>
</evidence>
<feature type="transmembrane region" description="Helical" evidence="13">
    <location>
        <begin position="122"/>
        <end position="139"/>
    </location>
</feature>
<comment type="subcellular location">
    <subcellularLocation>
        <location evidence="2">Cell membrane</location>
        <topology evidence="2">Multi-pass membrane protein</topology>
    </subcellularLocation>
</comment>